<keyword evidence="13" id="KW-1185">Reference proteome</keyword>
<keyword evidence="4" id="KW-0336">GPI-anchor</keyword>
<keyword evidence="5 10" id="KW-0732">Signal</keyword>
<keyword evidence="7" id="KW-0325">Glycoprotein</keyword>
<reference evidence="12 13" key="2">
    <citation type="journal article" date="2012" name="Proc. Natl. Acad. Sci. U.S.A.">
        <title>Antigenic diversity is generated by distinct evolutionary mechanisms in African trypanosome species.</title>
        <authorList>
            <person name="Jackson A.P."/>
            <person name="Berry A."/>
            <person name="Aslett M."/>
            <person name="Allison H.C."/>
            <person name="Burton P."/>
            <person name="Vavrova-Anderson J."/>
            <person name="Brown R."/>
            <person name="Browne H."/>
            <person name="Corton N."/>
            <person name="Hauser H."/>
            <person name="Gamble J."/>
            <person name="Gilderthorp R."/>
            <person name="Marcello L."/>
            <person name="McQuillan J."/>
            <person name="Otto T.D."/>
            <person name="Quail M.A."/>
            <person name="Sanders M.J."/>
            <person name="van Tonder A."/>
            <person name="Ginger M.L."/>
            <person name="Field M.C."/>
            <person name="Barry J.D."/>
            <person name="Hertz-Fowler C."/>
            <person name="Berriman M."/>
        </authorList>
    </citation>
    <scope>NUCLEOTIDE SEQUENCE [LARGE SCALE GENOMIC DNA]</scope>
    <source>
        <strain evidence="12 13">IL3000</strain>
    </source>
</reference>
<dbReference type="EMBL" id="CAEQ01001884">
    <property type="protein sequence ID" value="CCD15366.1"/>
    <property type="molecule type" value="Genomic_DNA"/>
</dbReference>
<proteinExistence type="predicted"/>
<dbReference type="VEuPathDB" id="TriTrypDB:TcIL3000_0_58930"/>
<sequence length="344" mass="38800">MMRMRVWMVVMVFFGVAASADERDHNGDQHKALCGLLKAAVDKWGEVEKREPADPLRKALGRTIFGRVDGGILGDLKGLPKDYNNVEGTADSRVTWCGNPYDTPDFFNALLRWSGHSAPHGLLCLCTVGEKGWPLNESDNKIEKLCGLGKESLAAEDIKGWGYTKHEGNKHVTATWTAIVTPCLQSSGMEDLKQALKTFLGKLVNKSNEWYTNRYQLGEGEPSMYDGCDGSEKKGVCVLYYNTTATNKLMPWWVDLQNALTEEEKFQEEKKKREEEEKRRQKEGEQITDEPHAEVLKSASTTPNQTEQNKHDSNLTDKIRKLNLTRSSSITRPTTWLLTTIIMI</sequence>
<evidence type="ECO:0000256" key="5">
    <source>
        <dbReference type="ARBA" id="ARBA00022729"/>
    </source>
</evidence>
<reference evidence="13" key="1">
    <citation type="submission" date="2011-07" db="EMBL/GenBank/DDBJ databases">
        <title>Divergent evolution of antigenic variation in African trypanosomes.</title>
        <authorList>
            <person name="Jackson A.P."/>
            <person name="Berry A."/>
            <person name="Allison H.C."/>
            <person name="Burton P."/>
            <person name="Anderson J."/>
            <person name="Aslett M."/>
            <person name="Brown R."/>
            <person name="Corton N."/>
            <person name="Harris D."/>
            <person name="Hauser H."/>
            <person name="Gamble J."/>
            <person name="Gilderthorp R."/>
            <person name="McQuillan J."/>
            <person name="Quail M.A."/>
            <person name="Sanders M."/>
            <person name="Van Tonder A."/>
            <person name="Ginger M.L."/>
            <person name="Donelson J.E."/>
            <person name="Field M.C."/>
            <person name="Barry J.D."/>
            <person name="Berriman M."/>
            <person name="Hertz-Fowler C."/>
        </authorList>
    </citation>
    <scope>NUCLEOTIDE SEQUENCE [LARGE SCALE GENOMIC DNA]</scope>
    <source>
        <strain evidence="13">IL3000</strain>
    </source>
</reference>
<evidence type="ECO:0000256" key="9">
    <source>
        <dbReference type="SAM" id="MobiDB-lite"/>
    </source>
</evidence>
<evidence type="ECO:0000256" key="10">
    <source>
        <dbReference type="SAM" id="SignalP"/>
    </source>
</evidence>
<evidence type="ECO:0000259" key="11">
    <source>
        <dbReference type="Pfam" id="PF13206"/>
    </source>
</evidence>
<organism evidence="12 13">
    <name type="scientific">Trypanosoma congolense (strain IL3000)</name>
    <dbReference type="NCBI Taxonomy" id="1068625"/>
    <lineage>
        <taxon>Eukaryota</taxon>
        <taxon>Discoba</taxon>
        <taxon>Euglenozoa</taxon>
        <taxon>Kinetoplastea</taxon>
        <taxon>Metakinetoplastina</taxon>
        <taxon>Trypanosomatida</taxon>
        <taxon>Trypanosomatidae</taxon>
        <taxon>Trypanosoma</taxon>
        <taxon>Nannomonas</taxon>
    </lineage>
</organism>
<dbReference type="AlphaFoldDB" id="F9WDL2"/>
<evidence type="ECO:0000256" key="8">
    <source>
        <dbReference type="ARBA" id="ARBA00023288"/>
    </source>
</evidence>
<comment type="caution">
    <text evidence="12">The sequence shown here is derived from an EMBL/GenBank/DDBJ whole genome shotgun (WGS) entry which is preliminary data.</text>
</comment>
<evidence type="ECO:0000313" key="12">
    <source>
        <dbReference type="EMBL" id="CCD15366.1"/>
    </source>
</evidence>
<feature type="compositionally biased region" description="Basic and acidic residues" evidence="9">
    <location>
        <begin position="308"/>
        <end position="317"/>
    </location>
</feature>
<dbReference type="GO" id="GO:0098552">
    <property type="term" value="C:side of membrane"/>
    <property type="evidence" value="ECO:0007669"/>
    <property type="project" value="UniProtKB-KW"/>
</dbReference>
<feature type="signal peptide" evidence="10">
    <location>
        <begin position="1"/>
        <end position="19"/>
    </location>
</feature>
<evidence type="ECO:0000256" key="1">
    <source>
        <dbReference type="ARBA" id="ARBA00002523"/>
    </source>
</evidence>
<feature type="chain" id="PRO_5003394692" evidence="10">
    <location>
        <begin position="20"/>
        <end position="344"/>
    </location>
</feature>
<evidence type="ECO:0000256" key="7">
    <source>
        <dbReference type="ARBA" id="ARBA00023180"/>
    </source>
</evidence>
<name>F9WDL2_TRYCI</name>
<gene>
    <name evidence="12" type="ORF">TCIL3000_0_58930</name>
</gene>
<protein>
    <submittedName>
        <fullName evidence="12">Variant surface glycoprotein</fullName>
    </submittedName>
</protein>
<keyword evidence="6" id="KW-0472">Membrane</keyword>
<comment type="function">
    <text evidence="1">VSG forms a coat on the surface of the parasite. The trypanosome evades the immune response of the host by expressing a series of antigenically distinct VSGs from an estimated 1000 VSG genes.</text>
</comment>
<keyword evidence="3" id="KW-1003">Cell membrane</keyword>
<dbReference type="Proteomes" id="UP000000702">
    <property type="component" value="Unassembled WGS sequence"/>
</dbReference>
<dbReference type="Pfam" id="PF13206">
    <property type="entry name" value="VSG_B"/>
    <property type="match status" value="1"/>
</dbReference>
<evidence type="ECO:0000256" key="2">
    <source>
        <dbReference type="ARBA" id="ARBA00004609"/>
    </source>
</evidence>
<evidence type="ECO:0000256" key="3">
    <source>
        <dbReference type="ARBA" id="ARBA00022475"/>
    </source>
</evidence>
<evidence type="ECO:0000256" key="4">
    <source>
        <dbReference type="ARBA" id="ARBA00022622"/>
    </source>
</evidence>
<comment type="subcellular location">
    <subcellularLocation>
        <location evidence="2">Cell membrane</location>
        <topology evidence="2">Lipid-anchor</topology>
        <topology evidence="2">GPI-anchor</topology>
    </subcellularLocation>
</comment>
<feature type="region of interest" description="Disordered" evidence="9">
    <location>
        <begin position="265"/>
        <end position="317"/>
    </location>
</feature>
<dbReference type="InterPro" id="IPR025932">
    <property type="entry name" value="Trypano_VSG_B_N_dom"/>
</dbReference>
<evidence type="ECO:0000256" key="6">
    <source>
        <dbReference type="ARBA" id="ARBA00023136"/>
    </source>
</evidence>
<evidence type="ECO:0000313" key="13">
    <source>
        <dbReference type="Proteomes" id="UP000000702"/>
    </source>
</evidence>
<dbReference type="GO" id="GO:0005886">
    <property type="term" value="C:plasma membrane"/>
    <property type="evidence" value="ECO:0007669"/>
    <property type="project" value="UniProtKB-SubCell"/>
</dbReference>
<accession>F9WDL2</accession>
<feature type="domain" description="Trypanosome variant surface glycoprotein B-type N-terminal" evidence="11">
    <location>
        <begin position="46"/>
        <end position="277"/>
    </location>
</feature>
<feature type="compositionally biased region" description="Basic and acidic residues" evidence="9">
    <location>
        <begin position="265"/>
        <end position="295"/>
    </location>
</feature>
<keyword evidence="8" id="KW-0449">Lipoprotein</keyword>
<feature type="compositionally biased region" description="Polar residues" evidence="9">
    <location>
        <begin position="298"/>
        <end position="307"/>
    </location>
</feature>